<reference evidence="1" key="2">
    <citation type="journal article" date="2024" name="Plant">
        <title>Genomic evolution and insights into agronomic trait innovations of Sesamum species.</title>
        <authorList>
            <person name="Miao H."/>
            <person name="Wang L."/>
            <person name="Qu L."/>
            <person name="Liu H."/>
            <person name="Sun Y."/>
            <person name="Le M."/>
            <person name="Wang Q."/>
            <person name="Wei S."/>
            <person name="Zheng Y."/>
            <person name="Lin W."/>
            <person name="Duan Y."/>
            <person name="Cao H."/>
            <person name="Xiong S."/>
            <person name="Wang X."/>
            <person name="Wei L."/>
            <person name="Li C."/>
            <person name="Ma Q."/>
            <person name="Ju M."/>
            <person name="Zhao R."/>
            <person name="Li G."/>
            <person name="Mu C."/>
            <person name="Tian Q."/>
            <person name="Mei H."/>
            <person name="Zhang T."/>
            <person name="Gao T."/>
            <person name="Zhang H."/>
        </authorList>
    </citation>
    <scope>NUCLEOTIDE SEQUENCE</scope>
    <source>
        <strain evidence="1">G02</strain>
    </source>
</reference>
<dbReference type="AlphaFoldDB" id="A0AAW2NTV3"/>
<protein>
    <submittedName>
        <fullName evidence="1">Mitochondrial protein</fullName>
    </submittedName>
</protein>
<dbReference type="PANTHER" id="PTHR33116:SF86">
    <property type="entry name" value="REVERSE TRANSCRIPTASE DOMAIN-CONTAINING PROTEIN"/>
    <property type="match status" value="1"/>
</dbReference>
<comment type="caution">
    <text evidence="1">The sequence shown here is derived from an EMBL/GenBank/DDBJ whole genome shotgun (WGS) entry which is preliminary data.</text>
</comment>
<proteinExistence type="predicted"/>
<organism evidence="1">
    <name type="scientific">Sesamum radiatum</name>
    <name type="common">Black benniseed</name>
    <dbReference type="NCBI Taxonomy" id="300843"/>
    <lineage>
        <taxon>Eukaryota</taxon>
        <taxon>Viridiplantae</taxon>
        <taxon>Streptophyta</taxon>
        <taxon>Embryophyta</taxon>
        <taxon>Tracheophyta</taxon>
        <taxon>Spermatophyta</taxon>
        <taxon>Magnoliopsida</taxon>
        <taxon>eudicotyledons</taxon>
        <taxon>Gunneridae</taxon>
        <taxon>Pentapetalae</taxon>
        <taxon>asterids</taxon>
        <taxon>lamiids</taxon>
        <taxon>Lamiales</taxon>
        <taxon>Pedaliaceae</taxon>
        <taxon>Sesamum</taxon>
    </lineage>
</organism>
<evidence type="ECO:0000313" key="1">
    <source>
        <dbReference type="EMBL" id="KAL0345921.1"/>
    </source>
</evidence>
<sequence>MFDGIRAKVWNRIHGWNSKFLSQAGTEILIKTVIQSNPTYAMSCFKLPLTFVRQLESMMEDFWWSNMGNNRVHWVAWKTMCKHKEVGGLGFRQLAAFNDALLAKQGWRLIQHPNSLVARLFKAKYFQHSDFFNARLSSRPSLIWRSILGIRGLINAGARWRVGNRTQIKIWKVRWIPREPDFNHIRMSTKVDN</sequence>
<dbReference type="PANTHER" id="PTHR33116">
    <property type="entry name" value="REVERSE TRANSCRIPTASE ZINC-BINDING DOMAIN-CONTAINING PROTEIN-RELATED-RELATED"/>
    <property type="match status" value="1"/>
</dbReference>
<reference evidence="1" key="1">
    <citation type="submission" date="2020-06" db="EMBL/GenBank/DDBJ databases">
        <authorList>
            <person name="Li T."/>
            <person name="Hu X."/>
            <person name="Zhang T."/>
            <person name="Song X."/>
            <person name="Zhang H."/>
            <person name="Dai N."/>
            <person name="Sheng W."/>
            <person name="Hou X."/>
            <person name="Wei L."/>
        </authorList>
    </citation>
    <scope>NUCLEOTIDE SEQUENCE</scope>
    <source>
        <strain evidence="1">G02</strain>
        <tissue evidence="1">Leaf</tissue>
    </source>
</reference>
<name>A0AAW2NTV3_SESRA</name>
<dbReference type="EMBL" id="JACGWJ010000019">
    <property type="protein sequence ID" value="KAL0345921.1"/>
    <property type="molecule type" value="Genomic_DNA"/>
</dbReference>
<accession>A0AAW2NTV3</accession>
<gene>
    <name evidence="1" type="ORF">Sradi_4423400</name>
</gene>